<accession>A0A0C2ZCV4</accession>
<sequence length="222" mass="24259">MYIPLLSKPHSHSRRLERRRLESSVSISGDLLGRSGGDTFGCGYGHGGGHSTIIPEGHPFAGRSAGGGTRDQIFGSKAYGSGYPGIEGRGVVGRPLPFWYWPVVWSRNASTIQPYLNGTEYGHPSNTTRFGGPLMETLFISNSKKLNTKFYVISDQSTVDYLIDTVQSQCLDHLSYNSWDTSSPFDADSQHAPKPQEAIQYYRASSTVLTLDGISIRSCSSV</sequence>
<evidence type="ECO:0000313" key="2">
    <source>
        <dbReference type="Proteomes" id="UP000053989"/>
    </source>
</evidence>
<protein>
    <submittedName>
        <fullName evidence="1">Uncharacterized protein</fullName>
    </submittedName>
</protein>
<reference evidence="2" key="2">
    <citation type="submission" date="2015-01" db="EMBL/GenBank/DDBJ databases">
        <title>Evolutionary Origins and Diversification of the Mycorrhizal Mutualists.</title>
        <authorList>
            <consortium name="DOE Joint Genome Institute"/>
            <consortium name="Mycorrhizal Genomics Consortium"/>
            <person name="Kohler A."/>
            <person name="Kuo A."/>
            <person name="Nagy L.G."/>
            <person name="Floudas D."/>
            <person name="Copeland A."/>
            <person name="Barry K.W."/>
            <person name="Cichocki N."/>
            <person name="Veneault-Fourrey C."/>
            <person name="LaButti K."/>
            <person name="Lindquist E.A."/>
            <person name="Lipzen A."/>
            <person name="Lundell T."/>
            <person name="Morin E."/>
            <person name="Murat C."/>
            <person name="Riley R."/>
            <person name="Ohm R."/>
            <person name="Sun H."/>
            <person name="Tunlid A."/>
            <person name="Henrissat B."/>
            <person name="Grigoriev I.V."/>
            <person name="Hibbett D.S."/>
            <person name="Martin F."/>
        </authorList>
    </citation>
    <scope>NUCLEOTIDE SEQUENCE [LARGE SCALE GENOMIC DNA]</scope>
    <source>
        <strain evidence="2">Foug A</strain>
    </source>
</reference>
<evidence type="ECO:0000313" key="1">
    <source>
        <dbReference type="EMBL" id="KIM59603.1"/>
    </source>
</evidence>
<gene>
    <name evidence="1" type="ORF">SCLCIDRAFT_987686</name>
</gene>
<organism evidence="1 2">
    <name type="scientific">Scleroderma citrinum Foug A</name>
    <dbReference type="NCBI Taxonomy" id="1036808"/>
    <lineage>
        <taxon>Eukaryota</taxon>
        <taxon>Fungi</taxon>
        <taxon>Dikarya</taxon>
        <taxon>Basidiomycota</taxon>
        <taxon>Agaricomycotina</taxon>
        <taxon>Agaricomycetes</taxon>
        <taxon>Agaricomycetidae</taxon>
        <taxon>Boletales</taxon>
        <taxon>Sclerodermatineae</taxon>
        <taxon>Sclerodermataceae</taxon>
        <taxon>Scleroderma</taxon>
    </lineage>
</organism>
<keyword evidence="2" id="KW-1185">Reference proteome</keyword>
<dbReference type="InParanoid" id="A0A0C2ZCV4"/>
<reference evidence="1 2" key="1">
    <citation type="submission" date="2014-04" db="EMBL/GenBank/DDBJ databases">
        <authorList>
            <consortium name="DOE Joint Genome Institute"/>
            <person name="Kuo A."/>
            <person name="Kohler A."/>
            <person name="Nagy L.G."/>
            <person name="Floudas D."/>
            <person name="Copeland A."/>
            <person name="Barry K.W."/>
            <person name="Cichocki N."/>
            <person name="Veneault-Fourrey C."/>
            <person name="LaButti K."/>
            <person name="Lindquist E.A."/>
            <person name="Lipzen A."/>
            <person name="Lundell T."/>
            <person name="Morin E."/>
            <person name="Murat C."/>
            <person name="Sun H."/>
            <person name="Tunlid A."/>
            <person name="Henrissat B."/>
            <person name="Grigoriev I.V."/>
            <person name="Hibbett D.S."/>
            <person name="Martin F."/>
            <person name="Nordberg H.P."/>
            <person name="Cantor M.N."/>
            <person name="Hua S.X."/>
        </authorList>
    </citation>
    <scope>NUCLEOTIDE SEQUENCE [LARGE SCALE GENOMIC DNA]</scope>
    <source>
        <strain evidence="1 2">Foug A</strain>
    </source>
</reference>
<dbReference type="Proteomes" id="UP000053989">
    <property type="component" value="Unassembled WGS sequence"/>
</dbReference>
<dbReference type="HOGENOM" id="CLU_1246013_0_0_1"/>
<proteinExistence type="predicted"/>
<dbReference type="EMBL" id="KN822071">
    <property type="protein sequence ID" value="KIM59603.1"/>
    <property type="molecule type" value="Genomic_DNA"/>
</dbReference>
<dbReference type="OrthoDB" id="3365917at2759"/>
<dbReference type="AlphaFoldDB" id="A0A0C2ZCV4"/>
<name>A0A0C2ZCV4_9AGAM</name>